<dbReference type="EMBL" id="JAPZBT010000006">
    <property type="protein sequence ID" value="KAJ5356493.1"/>
    <property type="molecule type" value="Genomic_DNA"/>
</dbReference>
<proteinExistence type="inferred from homology"/>
<name>A0A9W9RAF7_9EURO</name>
<dbReference type="InterPro" id="IPR018305">
    <property type="entry name" value="Ribosomal_m50"/>
</dbReference>
<dbReference type="Pfam" id="PF10501">
    <property type="entry name" value="Ribosomal_L50"/>
    <property type="match status" value="1"/>
</dbReference>
<keyword evidence="4" id="KW-0496">Mitochondrion</keyword>
<dbReference type="OrthoDB" id="6220758at2759"/>
<evidence type="ECO:0000256" key="5">
    <source>
        <dbReference type="ARBA" id="ARBA00023274"/>
    </source>
</evidence>
<keyword evidence="3" id="KW-0689">Ribosomal protein</keyword>
<organism evidence="7 8">
    <name type="scientific">Penicillium concentricum</name>
    <dbReference type="NCBI Taxonomy" id="293559"/>
    <lineage>
        <taxon>Eukaryota</taxon>
        <taxon>Fungi</taxon>
        <taxon>Dikarya</taxon>
        <taxon>Ascomycota</taxon>
        <taxon>Pezizomycotina</taxon>
        <taxon>Eurotiomycetes</taxon>
        <taxon>Eurotiomycetidae</taxon>
        <taxon>Eurotiales</taxon>
        <taxon>Aspergillaceae</taxon>
        <taxon>Penicillium</taxon>
    </lineage>
</organism>
<evidence type="ECO:0000313" key="7">
    <source>
        <dbReference type="EMBL" id="KAJ5356493.1"/>
    </source>
</evidence>
<dbReference type="GO" id="GO:1990904">
    <property type="term" value="C:ribonucleoprotein complex"/>
    <property type="evidence" value="ECO:0007669"/>
    <property type="project" value="UniProtKB-KW"/>
</dbReference>
<reference evidence="7" key="1">
    <citation type="submission" date="2022-12" db="EMBL/GenBank/DDBJ databases">
        <authorList>
            <person name="Petersen C."/>
        </authorList>
    </citation>
    <scope>NUCLEOTIDE SEQUENCE</scope>
    <source>
        <strain evidence="7">IBT 3081</strain>
    </source>
</reference>
<gene>
    <name evidence="7" type="ORF">N7517_011102</name>
</gene>
<dbReference type="GeneID" id="81468008"/>
<comment type="subcellular location">
    <subcellularLocation>
        <location evidence="1">Mitochondrion</location>
    </subcellularLocation>
</comment>
<evidence type="ECO:0000256" key="4">
    <source>
        <dbReference type="ARBA" id="ARBA00023128"/>
    </source>
</evidence>
<reference evidence="7" key="2">
    <citation type="journal article" date="2023" name="IMA Fungus">
        <title>Comparative genomic study of the Penicillium genus elucidates a diverse pangenome and 15 lateral gene transfer events.</title>
        <authorList>
            <person name="Petersen C."/>
            <person name="Sorensen T."/>
            <person name="Nielsen M.R."/>
            <person name="Sondergaard T.E."/>
            <person name="Sorensen J.L."/>
            <person name="Fitzpatrick D.A."/>
            <person name="Frisvad J.C."/>
            <person name="Nielsen K.L."/>
        </authorList>
    </citation>
    <scope>NUCLEOTIDE SEQUENCE</scope>
    <source>
        <strain evidence="7">IBT 3081</strain>
    </source>
</reference>
<evidence type="ECO:0000256" key="6">
    <source>
        <dbReference type="ARBA" id="ARBA00035183"/>
    </source>
</evidence>
<protein>
    <recommendedName>
        <fullName evidence="6">Large ribosomal subunit protein mL50</fullName>
    </recommendedName>
</protein>
<evidence type="ECO:0000256" key="2">
    <source>
        <dbReference type="ARBA" id="ARBA00008860"/>
    </source>
</evidence>
<comment type="similarity">
    <text evidence="2">Belongs to the mitochondrion-specific ribosomal protein mL50 family.</text>
</comment>
<keyword evidence="5" id="KW-0687">Ribonucleoprotein</keyword>
<sequence length="382" mass="42328">MRPSMRLPLREANFICSSCRIGATPRISPLGQVRRYASEGPGVLERARRKIWGTDNPPGPADPYSGSQIMPGSNMSPGEPIAEETKADEAFSLQDGEAPAKAADESLTWEGMPKIGYLKEKEWRIKGSNGEVDEVTPWYHNPEPVPYMKAAHQAAVEIGLMQLLGRKVTVVSQLHSREIQDQLDMVKIGGDSGNWGDRLRFPDNKTMESLLQNVAGPAYGEEMTEVAFKKQLEKITGTAENRLYDPETKDQKNDLNTLSLADGNIKFAFFARLSKLTSQRISDSIISSTTTGEVFTAQEELRKKTARLTPVILHELMDKNGAAKLSNVKISDVRQTRHDNDEDLGRKKVIVSALYKGGLISKALGQKKLPPWKQAKKTKVNV</sequence>
<evidence type="ECO:0000313" key="8">
    <source>
        <dbReference type="Proteomes" id="UP001147752"/>
    </source>
</evidence>
<keyword evidence="8" id="KW-1185">Reference proteome</keyword>
<dbReference type="GO" id="GO:0005840">
    <property type="term" value="C:ribosome"/>
    <property type="evidence" value="ECO:0007669"/>
    <property type="project" value="UniProtKB-KW"/>
</dbReference>
<dbReference type="AlphaFoldDB" id="A0A9W9RAF7"/>
<comment type="caution">
    <text evidence="7">The sequence shown here is derived from an EMBL/GenBank/DDBJ whole genome shotgun (WGS) entry which is preliminary data.</text>
</comment>
<evidence type="ECO:0000256" key="1">
    <source>
        <dbReference type="ARBA" id="ARBA00004173"/>
    </source>
</evidence>
<evidence type="ECO:0000256" key="3">
    <source>
        <dbReference type="ARBA" id="ARBA00022980"/>
    </source>
</evidence>
<accession>A0A9W9RAF7</accession>
<dbReference type="GO" id="GO:0005739">
    <property type="term" value="C:mitochondrion"/>
    <property type="evidence" value="ECO:0007669"/>
    <property type="project" value="UniProtKB-SubCell"/>
</dbReference>
<dbReference type="RefSeq" id="XP_056574640.1">
    <property type="nucleotide sequence ID" value="XM_056728825.1"/>
</dbReference>
<dbReference type="Proteomes" id="UP001147752">
    <property type="component" value="Unassembled WGS sequence"/>
</dbReference>